<feature type="domain" description="Helicase ATP-binding" evidence="18">
    <location>
        <begin position="116"/>
        <end position="284"/>
    </location>
</feature>
<dbReference type="InterPro" id="IPR027417">
    <property type="entry name" value="P-loop_NTPase"/>
</dbReference>
<dbReference type="PANTHER" id="PTHR13710">
    <property type="entry name" value="DNA HELICASE RECQ FAMILY MEMBER"/>
    <property type="match status" value="1"/>
</dbReference>
<dbReference type="NCBIfam" id="TIGR01389">
    <property type="entry name" value="recQ"/>
    <property type="match status" value="1"/>
</dbReference>
<comment type="cofactor">
    <cofactor evidence="2">
        <name>Zn(2+)</name>
        <dbReference type="ChEBI" id="CHEBI:29105"/>
    </cofactor>
</comment>
<evidence type="ECO:0000256" key="1">
    <source>
        <dbReference type="ARBA" id="ARBA00001946"/>
    </source>
</evidence>
<evidence type="ECO:0000256" key="11">
    <source>
        <dbReference type="ARBA" id="ARBA00023125"/>
    </source>
</evidence>
<dbReference type="InterPro" id="IPR011545">
    <property type="entry name" value="DEAD/DEAH_box_helicase_dom"/>
</dbReference>
<dbReference type="InterPro" id="IPR044876">
    <property type="entry name" value="HRDC_dom_sf"/>
</dbReference>
<dbReference type="SUPFAM" id="SSF46785">
    <property type="entry name" value="Winged helix' DNA-binding domain"/>
    <property type="match status" value="1"/>
</dbReference>
<dbReference type="SUPFAM" id="SSF47819">
    <property type="entry name" value="HRDC-like"/>
    <property type="match status" value="1"/>
</dbReference>
<evidence type="ECO:0000256" key="7">
    <source>
        <dbReference type="ARBA" id="ARBA00022801"/>
    </source>
</evidence>
<reference evidence="20 21" key="1">
    <citation type="submission" date="2021-04" db="EMBL/GenBank/DDBJ databases">
        <authorList>
            <person name="Ivanova A."/>
        </authorList>
    </citation>
    <scope>NUCLEOTIDE SEQUENCE [LARGE SCALE GENOMIC DNA]</scope>
    <source>
        <strain evidence="20 21">G18</strain>
    </source>
</reference>
<keyword evidence="12" id="KW-0233">DNA recombination</keyword>
<keyword evidence="21" id="KW-1185">Reference proteome</keyword>
<dbReference type="Proteomes" id="UP000676565">
    <property type="component" value="Unassembled WGS sequence"/>
</dbReference>
<dbReference type="InterPro" id="IPR018982">
    <property type="entry name" value="RQC_domain"/>
</dbReference>
<evidence type="ECO:0000256" key="6">
    <source>
        <dbReference type="ARBA" id="ARBA00022763"/>
    </source>
</evidence>
<gene>
    <name evidence="20" type="primary">recQ</name>
    <name evidence="20" type="ORF">J8F10_18815</name>
</gene>
<dbReference type="InterPro" id="IPR036388">
    <property type="entry name" value="WH-like_DNA-bd_sf"/>
</dbReference>
<dbReference type="InterPro" id="IPR002121">
    <property type="entry name" value="HRDC_dom"/>
</dbReference>
<dbReference type="SMART" id="SM00490">
    <property type="entry name" value="HELICc"/>
    <property type="match status" value="1"/>
</dbReference>
<dbReference type="PROSITE" id="PS51194">
    <property type="entry name" value="HELICASE_CTER"/>
    <property type="match status" value="1"/>
</dbReference>
<dbReference type="Pfam" id="PF00271">
    <property type="entry name" value="Helicase_C"/>
    <property type="match status" value="1"/>
</dbReference>
<dbReference type="SMART" id="SM00487">
    <property type="entry name" value="DEXDc"/>
    <property type="match status" value="1"/>
</dbReference>
<dbReference type="InterPro" id="IPR029491">
    <property type="entry name" value="Helicase_HTH"/>
</dbReference>
<evidence type="ECO:0000256" key="14">
    <source>
        <dbReference type="ARBA" id="ARBA00023235"/>
    </source>
</evidence>
<evidence type="ECO:0000259" key="17">
    <source>
        <dbReference type="PROSITE" id="PS50967"/>
    </source>
</evidence>
<dbReference type="PANTHER" id="PTHR13710:SF105">
    <property type="entry name" value="ATP-DEPENDENT DNA HELICASE Q1"/>
    <property type="match status" value="1"/>
</dbReference>
<feature type="domain" description="HRDC" evidence="17">
    <location>
        <begin position="622"/>
        <end position="702"/>
    </location>
</feature>
<evidence type="ECO:0000256" key="8">
    <source>
        <dbReference type="ARBA" id="ARBA00022806"/>
    </source>
</evidence>
<keyword evidence="14" id="KW-0413">Isomerase</keyword>
<keyword evidence="13" id="KW-0234">DNA repair</keyword>
<dbReference type="SMART" id="SM00341">
    <property type="entry name" value="HRDC"/>
    <property type="match status" value="1"/>
</dbReference>
<dbReference type="InterPro" id="IPR010997">
    <property type="entry name" value="HRDC-like_sf"/>
</dbReference>
<dbReference type="InterPro" id="IPR032284">
    <property type="entry name" value="RecQ_Zn-bd"/>
</dbReference>
<dbReference type="InterPro" id="IPR014001">
    <property type="entry name" value="Helicase_ATP-bd"/>
</dbReference>
<dbReference type="PROSITE" id="PS51192">
    <property type="entry name" value="HELICASE_ATP_BIND_1"/>
    <property type="match status" value="1"/>
</dbReference>
<dbReference type="Pfam" id="PF00570">
    <property type="entry name" value="HRDC"/>
    <property type="match status" value="1"/>
</dbReference>
<comment type="similarity">
    <text evidence="3">Belongs to the helicase family. RecQ subfamily.</text>
</comment>
<dbReference type="Pfam" id="PF14493">
    <property type="entry name" value="HTH_40"/>
    <property type="match status" value="1"/>
</dbReference>
<evidence type="ECO:0000256" key="13">
    <source>
        <dbReference type="ARBA" id="ARBA00023204"/>
    </source>
</evidence>
<organism evidence="20 21">
    <name type="scientific">Gemmata palustris</name>
    <dbReference type="NCBI Taxonomy" id="2822762"/>
    <lineage>
        <taxon>Bacteria</taxon>
        <taxon>Pseudomonadati</taxon>
        <taxon>Planctomycetota</taxon>
        <taxon>Planctomycetia</taxon>
        <taxon>Gemmatales</taxon>
        <taxon>Gemmataceae</taxon>
        <taxon>Gemmata</taxon>
    </lineage>
</organism>
<accession>A0ABS5BU95</accession>
<evidence type="ECO:0000256" key="12">
    <source>
        <dbReference type="ARBA" id="ARBA00023172"/>
    </source>
</evidence>
<dbReference type="Gene3D" id="1.10.150.80">
    <property type="entry name" value="HRDC domain"/>
    <property type="match status" value="1"/>
</dbReference>
<keyword evidence="4" id="KW-0479">Metal-binding</keyword>
<dbReference type="Gene3D" id="3.40.50.300">
    <property type="entry name" value="P-loop containing nucleotide triphosphate hydrolases"/>
    <property type="match status" value="2"/>
</dbReference>
<comment type="caution">
    <text evidence="20">The sequence shown here is derived from an EMBL/GenBank/DDBJ whole genome shotgun (WGS) entry which is preliminary data.</text>
</comment>
<keyword evidence="7 20" id="KW-0378">Hydrolase</keyword>
<dbReference type="PROSITE" id="PS50967">
    <property type="entry name" value="HRDC"/>
    <property type="match status" value="1"/>
</dbReference>
<evidence type="ECO:0000256" key="2">
    <source>
        <dbReference type="ARBA" id="ARBA00001947"/>
    </source>
</evidence>
<dbReference type="SMART" id="SM00956">
    <property type="entry name" value="RQC"/>
    <property type="match status" value="1"/>
</dbReference>
<name>A0ABS5BU95_9BACT</name>
<keyword evidence="5" id="KW-0547">Nucleotide-binding</keyword>
<evidence type="ECO:0000256" key="5">
    <source>
        <dbReference type="ARBA" id="ARBA00022741"/>
    </source>
</evidence>
<evidence type="ECO:0000256" key="10">
    <source>
        <dbReference type="ARBA" id="ARBA00022840"/>
    </source>
</evidence>
<keyword evidence="10" id="KW-0067">ATP-binding</keyword>
<evidence type="ECO:0000256" key="16">
    <source>
        <dbReference type="NCBIfam" id="TIGR01389"/>
    </source>
</evidence>
<evidence type="ECO:0000259" key="18">
    <source>
        <dbReference type="PROSITE" id="PS51192"/>
    </source>
</evidence>
<evidence type="ECO:0000256" key="15">
    <source>
        <dbReference type="ARBA" id="ARBA00034617"/>
    </source>
</evidence>
<dbReference type="GO" id="GO:0016787">
    <property type="term" value="F:hydrolase activity"/>
    <property type="evidence" value="ECO:0007669"/>
    <property type="project" value="UniProtKB-KW"/>
</dbReference>
<dbReference type="InterPro" id="IPR004589">
    <property type="entry name" value="DNA_helicase_ATP-dep_RecQ"/>
</dbReference>
<dbReference type="InterPro" id="IPR001650">
    <property type="entry name" value="Helicase_C-like"/>
</dbReference>
<comment type="cofactor">
    <cofactor evidence="1">
        <name>Mg(2+)</name>
        <dbReference type="ChEBI" id="CHEBI:18420"/>
    </cofactor>
</comment>
<dbReference type="InterPro" id="IPR006293">
    <property type="entry name" value="DNA_helicase_ATP-dep_RecQ_bac"/>
</dbReference>
<dbReference type="Gene3D" id="1.10.10.10">
    <property type="entry name" value="Winged helix-like DNA-binding domain superfamily/Winged helix DNA-binding domain"/>
    <property type="match status" value="1"/>
</dbReference>
<proteinExistence type="inferred from homology"/>
<evidence type="ECO:0000256" key="4">
    <source>
        <dbReference type="ARBA" id="ARBA00022723"/>
    </source>
</evidence>
<dbReference type="Pfam" id="PF16124">
    <property type="entry name" value="RecQ_Zn_bind"/>
    <property type="match status" value="1"/>
</dbReference>
<dbReference type="EMBL" id="JAGKQQ010000001">
    <property type="protein sequence ID" value="MBP3957302.1"/>
    <property type="molecule type" value="Genomic_DNA"/>
</dbReference>
<dbReference type="NCBIfam" id="TIGR00614">
    <property type="entry name" value="recQ_fam"/>
    <property type="match status" value="1"/>
</dbReference>
<dbReference type="SUPFAM" id="SSF52540">
    <property type="entry name" value="P-loop containing nucleoside triphosphate hydrolases"/>
    <property type="match status" value="1"/>
</dbReference>
<protein>
    <recommendedName>
        <fullName evidence="16">DNA helicase RecQ</fullName>
        <ecNumber evidence="16">5.6.2.4</ecNumber>
    </recommendedName>
</protein>
<keyword evidence="11" id="KW-0238">DNA-binding</keyword>
<keyword evidence="6" id="KW-0227">DNA damage</keyword>
<evidence type="ECO:0000259" key="19">
    <source>
        <dbReference type="PROSITE" id="PS51194"/>
    </source>
</evidence>
<evidence type="ECO:0000313" key="20">
    <source>
        <dbReference type="EMBL" id="MBP3957302.1"/>
    </source>
</evidence>
<evidence type="ECO:0000256" key="3">
    <source>
        <dbReference type="ARBA" id="ARBA00005446"/>
    </source>
</evidence>
<keyword evidence="8 20" id="KW-0347">Helicase</keyword>
<feature type="domain" description="Helicase C-terminal" evidence="19">
    <location>
        <begin position="304"/>
        <end position="456"/>
    </location>
</feature>
<dbReference type="Pfam" id="PF09382">
    <property type="entry name" value="RQC"/>
    <property type="match status" value="1"/>
</dbReference>
<dbReference type="EC" id="5.6.2.4" evidence="16"/>
<dbReference type="CDD" id="cd17920">
    <property type="entry name" value="DEXHc_RecQ"/>
    <property type="match status" value="1"/>
</dbReference>
<evidence type="ECO:0000313" key="21">
    <source>
        <dbReference type="Proteomes" id="UP000676565"/>
    </source>
</evidence>
<keyword evidence="9" id="KW-0862">Zinc</keyword>
<sequence>MAYPIILPPPTGNFNDPAPFEVILRGSGPSSRGVRTLIGRAAVYLARPARHAVLLPAGVDASPASGVGYGCLFALAFPRLPRFIVPAPAPLPPALFAAIARHWGFSSLRPIQEQAIRASLAGRDSLVVMPTGGGKSLCFQAPAVVRGGLTVVISPLIALMKDQVDNLTRIGVPAARLDSTLNAAERASTAEGIRNGTTRLVFTSPERLVNTDVFRMLQNAGTNTIAVDEAHCVSHWGHDFRPEYRQLARLREFFPGAAVHAYTATATEQVRRDIAQQLGLKQPEILVGNFDRPNLIFRVLPRLDLQTQVREVLNRHAGDAGIVYCLRRKDVDEMTAALKAAGYRALPYHAGMDNESRRATQEAFAAEEADIVVATVAFGMGIDRSNVRFVVHAAMPKTIEHYQQETGRAGRDGLQSECVLLHSGADFVSLKAIIEKSAEEAQTAAEYVTASIKHLDEMARYCRGAVCRHKALVQHFGQTYDAPNCGACDLCLGDTQEVPDAVTVAKKILSCVARVKESFGIAHVIDVLRGADTATIRARGHHELSTHGLLKSVPKTDLRDWVYQLIGQDVLVQGGDEYPLLKLNSASWAVMNGKQTVRLIQLARREKRGSSAASAQPFALPAGADAKLFEALRQLRRQEASRAGVKPEQVFPDTVLAEMARGRPTTEDALRRISGVGDYRLQSYGRAFLKAIIAYCLRTGLMNDVPLPKSALAPRTAPAALPPATPKPGGKKELAFKMFRGGSSITDVVNKTELAAATITDYLAEFVRTEKPTSIFHWVPEDVCERVAAAAEIHGTAKLKPVFEELNREVSYDAIRVVFALLDTQA</sequence>
<comment type="catalytic activity">
    <reaction evidence="15">
        <text>Couples ATP hydrolysis with the unwinding of duplex DNA by translocating in the 3'-5' direction.</text>
        <dbReference type="EC" id="5.6.2.4"/>
    </reaction>
</comment>
<evidence type="ECO:0000256" key="9">
    <source>
        <dbReference type="ARBA" id="ARBA00022833"/>
    </source>
</evidence>
<dbReference type="GO" id="GO:0003678">
    <property type="term" value="F:DNA helicase activity"/>
    <property type="evidence" value="ECO:0007669"/>
    <property type="project" value="UniProtKB-EC"/>
</dbReference>
<dbReference type="InterPro" id="IPR036390">
    <property type="entry name" value="WH_DNA-bd_sf"/>
</dbReference>
<dbReference type="Pfam" id="PF00270">
    <property type="entry name" value="DEAD"/>
    <property type="match status" value="1"/>
</dbReference>